<evidence type="ECO:0000313" key="13">
    <source>
        <dbReference type="Proteomes" id="UP000254938"/>
    </source>
</evidence>
<comment type="subunit">
    <text evidence="2">Tetramer of two alpha and two beta subunits.</text>
</comment>
<dbReference type="GO" id="GO:0006426">
    <property type="term" value="P:glycyl-tRNA aminoacylation"/>
    <property type="evidence" value="ECO:0007669"/>
    <property type="project" value="InterPro"/>
</dbReference>
<sequence>MEWPVVLTAKFEEKFLAVPSEALVYTMKGDQKYFPVYDNAGKLLRTLSSWPTSSPKIRSRSSPVTRRWSVRVWPMPSSSSYRP</sequence>
<dbReference type="InterPro" id="IPR015944">
    <property type="entry name" value="Gly-tRNA-synth_bsu"/>
</dbReference>
<reference evidence="12 13" key="1">
    <citation type="submission" date="2018-06" db="EMBL/GenBank/DDBJ databases">
        <authorList>
            <consortium name="Pathogen Informatics"/>
            <person name="Doyle S."/>
        </authorList>
    </citation>
    <scope>NUCLEOTIDE SEQUENCE [LARGE SCALE GENOMIC DNA]</scope>
    <source>
        <strain evidence="12 13">NCTC9140</strain>
    </source>
</reference>
<evidence type="ECO:0000256" key="2">
    <source>
        <dbReference type="ARBA" id="ARBA00011209"/>
    </source>
</evidence>
<dbReference type="PANTHER" id="PTHR30075">
    <property type="entry name" value="GLYCYL-TRNA SYNTHETASE"/>
    <property type="match status" value="1"/>
</dbReference>
<evidence type="ECO:0000256" key="1">
    <source>
        <dbReference type="ARBA" id="ARBA00008226"/>
    </source>
</evidence>
<evidence type="ECO:0000256" key="4">
    <source>
        <dbReference type="ARBA" id="ARBA00022032"/>
    </source>
</evidence>
<keyword evidence="5 12" id="KW-0436">Ligase</keyword>
<dbReference type="GO" id="GO:0004820">
    <property type="term" value="F:glycine-tRNA ligase activity"/>
    <property type="evidence" value="ECO:0007669"/>
    <property type="project" value="UniProtKB-EC"/>
</dbReference>
<evidence type="ECO:0000313" key="12">
    <source>
        <dbReference type="EMBL" id="STS85968.1"/>
    </source>
</evidence>
<evidence type="ECO:0000256" key="8">
    <source>
        <dbReference type="ARBA" id="ARBA00022917"/>
    </source>
</evidence>
<keyword evidence="7" id="KW-0067">ATP-binding</keyword>
<protein>
    <recommendedName>
        <fullName evidence="4">Glycine--tRNA ligase beta subunit</fullName>
        <ecNumber evidence="3">6.1.1.14</ecNumber>
    </recommendedName>
    <alternativeName>
        <fullName evidence="10">Glycyl-tRNA synthetase beta subunit</fullName>
    </alternativeName>
</protein>
<evidence type="ECO:0000256" key="10">
    <source>
        <dbReference type="ARBA" id="ARBA00031650"/>
    </source>
</evidence>
<evidence type="ECO:0000256" key="5">
    <source>
        <dbReference type="ARBA" id="ARBA00022598"/>
    </source>
</evidence>
<evidence type="ECO:0000256" key="7">
    <source>
        <dbReference type="ARBA" id="ARBA00022840"/>
    </source>
</evidence>
<proteinExistence type="inferred from homology"/>
<dbReference type="GO" id="GO:0005524">
    <property type="term" value="F:ATP binding"/>
    <property type="evidence" value="ECO:0007669"/>
    <property type="project" value="UniProtKB-KW"/>
</dbReference>
<dbReference type="InterPro" id="IPR006194">
    <property type="entry name" value="Gly-tRNA-synth_heterodimer"/>
</dbReference>
<dbReference type="GO" id="GO:0005829">
    <property type="term" value="C:cytosol"/>
    <property type="evidence" value="ECO:0007669"/>
    <property type="project" value="TreeGrafter"/>
</dbReference>
<dbReference type="Pfam" id="PF02092">
    <property type="entry name" value="tRNA_synt_2f"/>
    <property type="match status" value="1"/>
</dbReference>
<keyword evidence="9 12" id="KW-0030">Aminoacyl-tRNA synthetase</keyword>
<keyword evidence="8" id="KW-0648">Protein biosynthesis</keyword>
<dbReference type="PANTHER" id="PTHR30075:SF2">
    <property type="entry name" value="GLYCINE--TRNA LIGASE, CHLOROPLASTIC_MITOCHONDRIAL 2"/>
    <property type="match status" value="1"/>
</dbReference>
<evidence type="ECO:0000256" key="11">
    <source>
        <dbReference type="ARBA" id="ARBA00047937"/>
    </source>
</evidence>
<comment type="catalytic activity">
    <reaction evidence="11">
        <text>tRNA(Gly) + glycine + ATP = glycyl-tRNA(Gly) + AMP + diphosphate</text>
        <dbReference type="Rhea" id="RHEA:16013"/>
        <dbReference type="Rhea" id="RHEA-COMP:9664"/>
        <dbReference type="Rhea" id="RHEA-COMP:9683"/>
        <dbReference type="ChEBI" id="CHEBI:30616"/>
        <dbReference type="ChEBI" id="CHEBI:33019"/>
        <dbReference type="ChEBI" id="CHEBI:57305"/>
        <dbReference type="ChEBI" id="CHEBI:78442"/>
        <dbReference type="ChEBI" id="CHEBI:78522"/>
        <dbReference type="ChEBI" id="CHEBI:456215"/>
        <dbReference type="EC" id="6.1.1.14"/>
    </reaction>
</comment>
<organism evidence="12 13">
    <name type="scientific">Klebsiella pneumoniae</name>
    <dbReference type="NCBI Taxonomy" id="573"/>
    <lineage>
        <taxon>Bacteria</taxon>
        <taxon>Pseudomonadati</taxon>
        <taxon>Pseudomonadota</taxon>
        <taxon>Gammaproteobacteria</taxon>
        <taxon>Enterobacterales</taxon>
        <taxon>Enterobacteriaceae</taxon>
        <taxon>Klebsiella/Raoultella group</taxon>
        <taxon>Klebsiella</taxon>
        <taxon>Klebsiella pneumoniae complex</taxon>
    </lineage>
</organism>
<dbReference type="EMBL" id="UGKQ01000007">
    <property type="protein sequence ID" value="STS85968.1"/>
    <property type="molecule type" value="Genomic_DNA"/>
</dbReference>
<dbReference type="AlphaFoldDB" id="A0A377U4Z8"/>
<evidence type="ECO:0000256" key="3">
    <source>
        <dbReference type="ARBA" id="ARBA00012829"/>
    </source>
</evidence>
<keyword evidence="6" id="KW-0547">Nucleotide-binding</keyword>
<gene>
    <name evidence="12" type="primary">glyS_5</name>
    <name evidence="12" type="ORF">NCTC9140_07817</name>
</gene>
<evidence type="ECO:0000256" key="6">
    <source>
        <dbReference type="ARBA" id="ARBA00022741"/>
    </source>
</evidence>
<dbReference type="Proteomes" id="UP000254938">
    <property type="component" value="Unassembled WGS sequence"/>
</dbReference>
<comment type="similarity">
    <text evidence="1">Belongs to the class-II aminoacyl-tRNA synthetase family.</text>
</comment>
<name>A0A377U4Z8_KLEPN</name>
<evidence type="ECO:0000256" key="9">
    <source>
        <dbReference type="ARBA" id="ARBA00023146"/>
    </source>
</evidence>
<accession>A0A377U4Z8</accession>
<dbReference type="EC" id="6.1.1.14" evidence="3"/>